<keyword evidence="3" id="KW-1185">Reference proteome</keyword>
<dbReference type="EMBL" id="LJQC01001056">
    <property type="protein sequence ID" value="KPW88052.1"/>
    <property type="molecule type" value="Genomic_DNA"/>
</dbReference>
<comment type="caution">
    <text evidence="2">The sequence shown here is derived from an EMBL/GenBank/DDBJ whole genome shotgun (WGS) entry which is preliminary data.</text>
</comment>
<name>A0A0P9M9K9_9PSED</name>
<dbReference type="SUPFAM" id="SSF141371">
    <property type="entry name" value="PilZ domain-like"/>
    <property type="match status" value="1"/>
</dbReference>
<accession>A0A0P9M9K9</accession>
<sequence length="174" mass="19579">MASTDGVPITKPRCGTVLQLLSGLSCMDNRIDQITTCALTPVAVNKRVHSMTDSPADRRRFKRIAFDAKTDLKQGDKSWKVKLVDLSLKGLLIDRPDPWNGDQTQPFEVDIILSNDAHVKMDVEITHDNNRQLGFVCRHIGLESISHLRRLVELNLGDPEELDRELAALIELQE</sequence>
<dbReference type="GO" id="GO:0035438">
    <property type="term" value="F:cyclic-di-GMP binding"/>
    <property type="evidence" value="ECO:0007669"/>
    <property type="project" value="InterPro"/>
</dbReference>
<evidence type="ECO:0000313" key="3">
    <source>
        <dbReference type="Proteomes" id="UP000051335"/>
    </source>
</evidence>
<dbReference type="Proteomes" id="UP000051335">
    <property type="component" value="Unassembled WGS sequence"/>
</dbReference>
<dbReference type="InterPro" id="IPR009875">
    <property type="entry name" value="PilZ_domain"/>
</dbReference>
<gene>
    <name evidence="2" type="ORF">ALO75_02617</name>
</gene>
<dbReference type="PATRIC" id="fig|317659.3.peg.4097"/>
<reference evidence="2 3" key="1">
    <citation type="submission" date="2015-09" db="EMBL/GenBank/DDBJ databases">
        <title>Genome announcement of multiple Pseudomonas syringae strains.</title>
        <authorList>
            <person name="Thakur S."/>
            <person name="Wang P.W."/>
            <person name="Gong Y."/>
            <person name="Weir B.S."/>
            <person name="Guttman D.S."/>
        </authorList>
    </citation>
    <scope>NUCLEOTIDE SEQUENCE [LARGE SCALE GENOMIC DNA]</scope>
    <source>
        <strain evidence="2 3">ICMP17001</strain>
    </source>
</reference>
<feature type="domain" description="PilZ" evidence="1">
    <location>
        <begin position="57"/>
        <end position="153"/>
    </location>
</feature>
<dbReference type="AlphaFoldDB" id="A0A0P9M9K9"/>
<evidence type="ECO:0000313" key="2">
    <source>
        <dbReference type="EMBL" id="KPW88052.1"/>
    </source>
</evidence>
<proteinExistence type="predicted"/>
<dbReference type="Pfam" id="PF07238">
    <property type="entry name" value="PilZ"/>
    <property type="match status" value="1"/>
</dbReference>
<organism evidence="2 3">
    <name type="scientific">Pseudomonas syringae pv. coryli</name>
    <dbReference type="NCBI Taxonomy" id="317659"/>
    <lineage>
        <taxon>Bacteria</taxon>
        <taxon>Pseudomonadati</taxon>
        <taxon>Pseudomonadota</taxon>
        <taxon>Gammaproteobacteria</taxon>
        <taxon>Pseudomonadales</taxon>
        <taxon>Pseudomonadaceae</taxon>
        <taxon>Pseudomonas</taxon>
    </lineage>
</organism>
<protein>
    <submittedName>
        <fullName evidence="2">PilZ domain protein</fullName>
    </submittedName>
</protein>
<dbReference type="Gene3D" id="2.40.10.220">
    <property type="entry name" value="predicted glycosyltransferase like domains"/>
    <property type="match status" value="1"/>
</dbReference>
<evidence type="ECO:0000259" key="1">
    <source>
        <dbReference type="Pfam" id="PF07238"/>
    </source>
</evidence>